<evidence type="ECO:0000313" key="2">
    <source>
        <dbReference type="EMBL" id="QJA57987.1"/>
    </source>
</evidence>
<dbReference type="EMBL" id="MT141890">
    <property type="protein sequence ID" value="QJA71667.1"/>
    <property type="molecule type" value="Genomic_DNA"/>
</dbReference>
<dbReference type="EMBL" id="MT141302">
    <property type="protein sequence ID" value="QJA57987.1"/>
    <property type="molecule type" value="Genomic_DNA"/>
</dbReference>
<feature type="compositionally biased region" description="Basic and acidic residues" evidence="1">
    <location>
        <begin position="45"/>
        <end position="54"/>
    </location>
</feature>
<protein>
    <submittedName>
        <fullName evidence="2">Uncharacterized protein</fullName>
    </submittedName>
</protein>
<organism evidence="2">
    <name type="scientific">viral metagenome</name>
    <dbReference type="NCBI Taxonomy" id="1070528"/>
    <lineage>
        <taxon>unclassified sequences</taxon>
        <taxon>metagenomes</taxon>
        <taxon>organismal metagenomes</taxon>
    </lineage>
</organism>
<reference evidence="2" key="1">
    <citation type="submission" date="2020-03" db="EMBL/GenBank/DDBJ databases">
        <title>The deep terrestrial virosphere.</title>
        <authorList>
            <person name="Holmfeldt K."/>
            <person name="Nilsson E."/>
            <person name="Simone D."/>
            <person name="Lopez-Fernandez M."/>
            <person name="Wu X."/>
            <person name="de Brujin I."/>
            <person name="Lundin D."/>
            <person name="Andersson A."/>
            <person name="Bertilsson S."/>
            <person name="Dopson M."/>
        </authorList>
    </citation>
    <scope>NUCLEOTIDE SEQUENCE</scope>
    <source>
        <strain evidence="3">MM415A03111</strain>
        <strain evidence="2">MM415B01524</strain>
    </source>
</reference>
<feature type="region of interest" description="Disordered" evidence="1">
    <location>
        <begin position="35"/>
        <end position="54"/>
    </location>
</feature>
<evidence type="ECO:0000256" key="1">
    <source>
        <dbReference type="SAM" id="MobiDB-lite"/>
    </source>
</evidence>
<feature type="compositionally biased region" description="Acidic residues" evidence="1">
    <location>
        <begin position="35"/>
        <end position="44"/>
    </location>
</feature>
<sequence>MKIEEVVNSGKSAYSLDGYVWVSNAPHTIMSFEEWDELGDEAEDEGPKESDKQDEYDCAVKECWWVRNCLYVVLSEIRTNTVSTDDPCWGTFPTSATLIINPAKVWLEPCEDDPDEFDWTLLGQ</sequence>
<accession>A0A6M3ILN1</accession>
<proteinExistence type="predicted"/>
<evidence type="ECO:0000313" key="3">
    <source>
        <dbReference type="EMBL" id="QJA71667.1"/>
    </source>
</evidence>
<name>A0A6M3ILN1_9ZZZZ</name>
<dbReference type="AlphaFoldDB" id="A0A6M3ILN1"/>
<gene>
    <name evidence="3" type="ORF">MM415A03111_0011</name>
    <name evidence="2" type="ORF">MM415B01524_0024</name>
</gene>